<sequence>MRPLVSPRESDAFGLAMKPSKPIRRYALKPPNDDAPDGHYKPGILNEGFAALFGRNISIWVHVEDLMIGILQDLLGGGKRAPARQIFHSIVSNQARKSLLLTCLQRSKINAKKTDIYETIIQQFSNLNTKRNTFLHGLWYTHESGRVFLSENAVDDFHYFNSREVKIEELEEMDKAMGLLSSTIMMRRSPSLAKLIASP</sequence>
<evidence type="ECO:0000313" key="1">
    <source>
        <dbReference type="EMBL" id="SHH12829.1"/>
    </source>
</evidence>
<dbReference type="AlphaFoldDB" id="A0A1M5QGD8"/>
<name>A0A1M5QGD8_9BRAD</name>
<accession>A0A1M5QGD8</accession>
<dbReference type="RefSeq" id="WP_154072326.1">
    <property type="nucleotide sequence ID" value="NZ_LT670817.1"/>
</dbReference>
<dbReference type="OrthoDB" id="8455078at2"/>
<evidence type="ECO:0000313" key="2">
    <source>
        <dbReference type="Proteomes" id="UP000189796"/>
    </source>
</evidence>
<dbReference type="Proteomes" id="UP000189796">
    <property type="component" value="Chromosome I"/>
</dbReference>
<protein>
    <submittedName>
        <fullName evidence="1">Uncharacterized protein</fullName>
    </submittedName>
</protein>
<organism evidence="1 2">
    <name type="scientific">Bradyrhizobium erythrophlei</name>
    <dbReference type="NCBI Taxonomy" id="1437360"/>
    <lineage>
        <taxon>Bacteria</taxon>
        <taxon>Pseudomonadati</taxon>
        <taxon>Pseudomonadota</taxon>
        <taxon>Alphaproteobacteria</taxon>
        <taxon>Hyphomicrobiales</taxon>
        <taxon>Nitrobacteraceae</taxon>
        <taxon>Bradyrhizobium</taxon>
    </lineage>
</organism>
<dbReference type="EMBL" id="LT670817">
    <property type="protein sequence ID" value="SHH12829.1"/>
    <property type="molecule type" value="Genomic_DNA"/>
</dbReference>
<reference evidence="1 2" key="1">
    <citation type="submission" date="2016-11" db="EMBL/GenBank/DDBJ databases">
        <authorList>
            <person name="Jaros S."/>
            <person name="Januszkiewicz K."/>
            <person name="Wedrychowicz H."/>
        </authorList>
    </citation>
    <scope>NUCLEOTIDE SEQUENCE [LARGE SCALE GENOMIC DNA]</scope>
    <source>
        <strain evidence="1 2">GAS138</strain>
    </source>
</reference>
<gene>
    <name evidence="1" type="ORF">SAMN05443248_3786</name>
</gene>
<proteinExistence type="predicted"/>